<dbReference type="Pfam" id="PF23463">
    <property type="entry name" value="WWE_2"/>
    <property type="match status" value="1"/>
</dbReference>
<gene>
    <name evidence="2" type="primary">MPUL0B01450</name>
    <name evidence="2" type="ORF">METSCH_B01450</name>
</gene>
<dbReference type="SMART" id="SM01127">
    <property type="entry name" value="DDHD"/>
    <property type="match status" value="1"/>
</dbReference>
<organism evidence="2 3">
    <name type="scientific">Metschnikowia aff. pulcherrima</name>
    <dbReference type="NCBI Taxonomy" id="2163413"/>
    <lineage>
        <taxon>Eukaryota</taxon>
        <taxon>Fungi</taxon>
        <taxon>Dikarya</taxon>
        <taxon>Ascomycota</taxon>
        <taxon>Saccharomycotina</taxon>
        <taxon>Pichiomycetes</taxon>
        <taxon>Metschnikowiaceae</taxon>
        <taxon>Metschnikowia</taxon>
    </lineage>
</organism>
<evidence type="ECO:0000313" key="2">
    <source>
        <dbReference type="EMBL" id="QBM86953.1"/>
    </source>
</evidence>
<feature type="domain" description="DDHD" evidence="1">
    <location>
        <begin position="561"/>
        <end position="778"/>
    </location>
</feature>
<keyword evidence="3" id="KW-1185">Reference proteome</keyword>
<dbReference type="GO" id="GO:0004620">
    <property type="term" value="F:phospholipase activity"/>
    <property type="evidence" value="ECO:0007669"/>
    <property type="project" value="TreeGrafter"/>
</dbReference>
<dbReference type="InterPro" id="IPR004177">
    <property type="entry name" value="DDHD_dom"/>
</dbReference>
<reference evidence="3" key="1">
    <citation type="submission" date="2019-03" db="EMBL/GenBank/DDBJ databases">
        <title>Snf2 controls pulcherriminic acid biosynthesis and connects pigmentation and antifungal activity of the yeast Metschnikowia pulcherrima.</title>
        <authorList>
            <person name="Gore-Lloyd D."/>
            <person name="Sumann I."/>
            <person name="Brachmann A.O."/>
            <person name="Schneeberger K."/>
            <person name="Ortiz-Merino R.A."/>
            <person name="Moreno-Beltran M."/>
            <person name="Schlaefli M."/>
            <person name="Kirner P."/>
            <person name="Santos Kron A."/>
            <person name="Wolfe K.H."/>
            <person name="Piel J."/>
            <person name="Ahrens C.H."/>
            <person name="Henk D."/>
            <person name="Freimoser F.M."/>
        </authorList>
    </citation>
    <scope>NUCLEOTIDE SEQUENCE [LARGE SCALE GENOMIC DNA]</scope>
    <source>
        <strain evidence="3">APC 1.2</strain>
    </source>
</reference>
<evidence type="ECO:0000313" key="3">
    <source>
        <dbReference type="Proteomes" id="UP000292447"/>
    </source>
</evidence>
<dbReference type="InterPro" id="IPR058055">
    <property type="entry name" value="PA-PLA1"/>
</dbReference>
<dbReference type="Pfam" id="PF02862">
    <property type="entry name" value="DDHD"/>
    <property type="match status" value="1"/>
</dbReference>
<dbReference type="InterPro" id="IPR057826">
    <property type="entry name" value="WWE_C20G8.02"/>
</dbReference>
<dbReference type="InterPro" id="IPR055555">
    <property type="entry name" value="PA-PLA1_DUF7131"/>
</dbReference>
<sequence length="795" mass="90231">MAITRVFISGSRLLKLGHLKLGNNFAVSCGARDNALNRLPNIWRFRINTKVFYLAWGWHTESPAMLMKQSLFSSAFRTHRLFLSRSPSVREVGSKPLKVKWYYNTDQPLTKPDWYEYTQEKEPEKFLPFSDYDNARLERAYKSKKKSVDVREDRLFEVELDKMQLSTVYWTGPVYQVRRGTWFTRDGRPLSAQLASKLEEGYNDVKAYRLKAEKTTPLSRDLAADFNKQVKELPLADAVDIAKEEDVVDLGDGQAVIYFNDVHGAIFPKKISALQVNIIRSLQPSYGMLMSVIPIQRGHTKDLDSSIIDSVKSTNVTSLTDIFQSEVASMFSSDKPFSASADTKGEPDQSKLLEKVFEADFKNENCAHTSKRDIEHLVFCVHGVGQLLGYKYESVNFTHSINVMRSTMKEVFANEVKYQELAYGSKLDPKDKLQKANNKIQTLPISWRHRVAFHPRKPGKTESETGKSRIPTLSQINVEGVKSLRNIVGDVILDVLLYYEPMYLRQIMDAVLSELNSVYRAYIERNPDFNGKVHLFGHSLGSAILFDLLSQQKEGENDYKLDFEVENLFCVGSPVGMFEVLKQKNIIPRCQAKESDIKLDADFSSPKCKNIYNIFHPCDPVSYRMEPLVDTKFADLKAEEVPFALKGFNTQVQNLTSLGDDLQERFYLASSWFRKSQTEESPKPAALTSGAQEENALGDIISTLTSSGQQKPTNRKTRTEVYDEEALGSLLKLNKTGRIDYSLPMGVFSIALVSAISAHISYFEDQETVGFVMKEILSSNEPPVKTRKVTVYGHV</sequence>
<protein>
    <submittedName>
        <fullName evidence="2">DDHD domain-containing protein</fullName>
    </submittedName>
</protein>
<dbReference type="Pfam" id="PF23465">
    <property type="entry name" value="DUF7131"/>
    <property type="match status" value="1"/>
</dbReference>
<dbReference type="SUPFAM" id="SSF117839">
    <property type="entry name" value="WWE domain"/>
    <property type="match status" value="1"/>
</dbReference>
<dbReference type="AlphaFoldDB" id="A0A4V1ADU7"/>
<dbReference type="GO" id="GO:0005737">
    <property type="term" value="C:cytoplasm"/>
    <property type="evidence" value="ECO:0007669"/>
    <property type="project" value="TreeGrafter"/>
</dbReference>
<dbReference type="EMBL" id="CP034457">
    <property type="protein sequence ID" value="QBM86953.1"/>
    <property type="molecule type" value="Genomic_DNA"/>
</dbReference>
<evidence type="ECO:0000259" key="1">
    <source>
        <dbReference type="PROSITE" id="PS51043"/>
    </source>
</evidence>
<dbReference type="SUPFAM" id="SSF53474">
    <property type="entry name" value="alpha/beta-Hydrolases"/>
    <property type="match status" value="1"/>
</dbReference>
<dbReference type="PANTHER" id="PTHR23509">
    <property type="entry name" value="PA-PL1 PHOSPHOLIPASE FAMILY"/>
    <property type="match status" value="1"/>
</dbReference>
<dbReference type="PANTHER" id="PTHR23509:SF10">
    <property type="entry name" value="LD21067P"/>
    <property type="match status" value="1"/>
</dbReference>
<accession>A0A4V1ADU7</accession>
<name>A0A4V1ADU7_9ASCO</name>
<dbReference type="PROSITE" id="PS51043">
    <property type="entry name" value="DDHD"/>
    <property type="match status" value="1"/>
</dbReference>
<proteinExistence type="predicted"/>
<dbReference type="InterPro" id="IPR029058">
    <property type="entry name" value="AB_hydrolase_fold"/>
</dbReference>
<dbReference type="GO" id="GO:0046872">
    <property type="term" value="F:metal ion binding"/>
    <property type="evidence" value="ECO:0007669"/>
    <property type="project" value="InterPro"/>
</dbReference>
<dbReference type="Proteomes" id="UP000292447">
    <property type="component" value="Chromosome II"/>
</dbReference>
<dbReference type="InterPro" id="IPR037197">
    <property type="entry name" value="WWE_dom_sf"/>
</dbReference>
<dbReference type="STRING" id="2163413.A0A4V1ADU7"/>